<evidence type="ECO:0000313" key="3">
    <source>
        <dbReference type="EMBL" id="GIE07059.1"/>
    </source>
</evidence>
<dbReference type="InterPro" id="IPR000772">
    <property type="entry name" value="Ricin_B_lectin"/>
</dbReference>
<dbReference type="PROSITE" id="PS51257">
    <property type="entry name" value="PROKAR_LIPOPROTEIN"/>
    <property type="match status" value="1"/>
</dbReference>
<proteinExistence type="predicted"/>
<evidence type="ECO:0000256" key="1">
    <source>
        <dbReference type="SAM" id="SignalP"/>
    </source>
</evidence>
<reference evidence="3 4" key="1">
    <citation type="submission" date="2021-01" db="EMBL/GenBank/DDBJ databases">
        <title>Whole genome shotgun sequence of Actinoplanes durhamensis NBRC 14914.</title>
        <authorList>
            <person name="Komaki H."/>
            <person name="Tamura T."/>
        </authorList>
    </citation>
    <scope>NUCLEOTIDE SEQUENCE [LARGE SCALE GENOMIC DNA]</scope>
    <source>
        <strain evidence="3 4">NBRC 14914</strain>
    </source>
</reference>
<comment type="caution">
    <text evidence="3">The sequence shown here is derived from an EMBL/GenBank/DDBJ whole genome shotgun (WGS) entry which is preliminary data.</text>
</comment>
<feature type="signal peptide" evidence="1">
    <location>
        <begin position="1"/>
        <end position="24"/>
    </location>
</feature>
<dbReference type="PROSITE" id="PS50231">
    <property type="entry name" value="RICIN_B_LECTIN"/>
    <property type="match status" value="1"/>
</dbReference>
<keyword evidence="1" id="KW-0732">Signal</keyword>
<feature type="chain" id="PRO_5046342669" description="Ricin B lectin domain-containing protein" evidence="1">
    <location>
        <begin position="25"/>
        <end position="201"/>
    </location>
</feature>
<dbReference type="Gene3D" id="2.80.10.50">
    <property type="match status" value="1"/>
</dbReference>
<organism evidence="3 4">
    <name type="scientific">Paractinoplanes durhamensis</name>
    <dbReference type="NCBI Taxonomy" id="113563"/>
    <lineage>
        <taxon>Bacteria</taxon>
        <taxon>Bacillati</taxon>
        <taxon>Actinomycetota</taxon>
        <taxon>Actinomycetes</taxon>
        <taxon>Micromonosporales</taxon>
        <taxon>Micromonosporaceae</taxon>
        <taxon>Paractinoplanes</taxon>
    </lineage>
</organism>
<protein>
    <recommendedName>
        <fullName evidence="2">Ricin B lectin domain-containing protein</fullName>
    </recommendedName>
</protein>
<gene>
    <name evidence="3" type="ORF">Adu01nite_84090</name>
</gene>
<dbReference type="Pfam" id="PF14200">
    <property type="entry name" value="RicinB_lectin_2"/>
    <property type="match status" value="1"/>
</dbReference>
<keyword evidence="4" id="KW-1185">Reference proteome</keyword>
<name>A0ABQ3ZB69_9ACTN</name>
<accession>A0ABQ3ZB69</accession>
<dbReference type="InterPro" id="IPR035992">
    <property type="entry name" value="Ricin_B-like_lectins"/>
</dbReference>
<dbReference type="Proteomes" id="UP000637628">
    <property type="component" value="Unassembled WGS sequence"/>
</dbReference>
<feature type="domain" description="Ricin B lectin" evidence="2">
    <location>
        <begin position="56"/>
        <end position="201"/>
    </location>
</feature>
<dbReference type="CDD" id="cd00161">
    <property type="entry name" value="beta-trefoil_Ricin-like"/>
    <property type="match status" value="1"/>
</dbReference>
<dbReference type="EMBL" id="BOML01000071">
    <property type="protein sequence ID" value="GIE07059.1"/>
    <property type="molecule type" value="Genomic_DNA"/>
</dbReference>
<dbReference type="SMART" id="SM00458">
    <property type="entry name" value="RICIN"/>
    <property type="match status" value="1"/>
</dbReference>
<dbReference type="SUPFAM" id="SSF50370">
    <property type="entry name" value="Ricin B-like lectins"/>
    <property type="match status" value="1"/>
</dbReference>
<evidence type="ECO:0000259" key="2">
    <source>
        <dbReference type="SMART" id="SM00458"/>
    </source>
</evidence>
<dbReference type="RefSeq" id="WP_203734901.1">
    <property type="nucleotide sequence ID" value="NZ_BAAATX010000028.1"/>
</dbReference>
<sequence>MRKFSSVLLSLVTIVAATLGAVVATGGAAQAVTSCSTKFPNADPVSGYYYNRGPYWWANKNASPGSTRMVLDVQGPWTDNGTKVHLWHWYGGDSQYWCLAPQGYQVNGANVYKFRNLYTGKCLDIAGPSAADGTNVHQWGCTEFDDYRSQQWAQFSANGGYQFRNVYSGTCLDVRNWGNTDGAELQIWTCGDTSKANQIFF</sequence>
<evidence type="ECO:0000313" key="4">
    <source>
        <dbReference type="Proteomes" id="UP000637628"/>
    </source>
</evidence>